<proteinExistence type="predicted"/>
<dbReference type="Proteomes" id="UP000031449">
    <property type="component" value="Chromosome"/>
</dbReference>
<reference evidence="1 2" key="1">
    <citation type="submission" date="2014-08" db="EMBL/GenBank/DDBJ databases">
        <title>Complete genome of a marine bacteria Jeotgalibacillus malaysiensis.</title>
        <authorList>
            <person name="Yaakop A.S."/>
            <person name="Chan K.-G."/>
            <person name="Goh K.M."/>
        </authorList>
    </citation>
    <scope>NUCLEOTIDE SEQUENCE [LARGE SCALE GENOMIC DNA]</scope>
    <source>
        <strain evidence="1 2">D5</strain>
    </source>
</reference>
<protein>
    <submittedName>
        <fullName evidence="1">Uncharacterized protein</fullName>
    </submittedName>
</protein>
<dbReference type="HOGENOM" id="CLU_396803_0_0_9"/>
<name>A0A0B5AT67_9BACL</name>
<sequence length="694" mass="79590">MRFTIEDPYWKNKSEQLMIQLGLPEYERQQISNKLFAEQPESKSEWVKLILNEAEHIQPESESVSPHADDQEIHEALLKLPFLLKSAVVLTVFHQADHLGGMSSEGDYKEGLSRLSDDLKTDEAQTLRLLNFIKLAYEIIEMPQSRQEYPEENAETEVKSGGKRNAVKLITSAVLLTGLLSVSVFLLSDPPVANEGQVAGEAERIEDEPKSEKVFSEKEIEAYEAQLEANREYLKKALELTDSELDFLMIIQQAEAHIDYISGKWNGNTGTAGPDADHMKQMTADILSQMQPPMTILKDFYDQAEGVNSNIIRSDQAVNMFLNSGQDFLIAYERKLNHLIRENNYSEEELKQNHSGLLETIAANGMEVNFEETEGELASFVYYGGDAFNPQTEYLHPDYRAFLTSLHEVGARMGFQTNNQTETLTEIAEKLLRIEDEITVFFNLQDSLNDQLEDHEFPQELHVPFSLSYQYIEQIRPIVSLGGAPYSEGTKIPEEYRHIWHDILNDEKFEDTMLREVVSLNQRIAEENDYEKLNDFGEISISPFNDYIDPMHFFSYSNAMVMPLSGYLKELYEIYVNEGFESIEFLHPQVVVMFYLQALETGDIETAYSLMGGEDLPDYDTFAQMVNEHEYDFKRLSDVMPKSSSDLGMEFQVQQRNHTLNVTVIESEEWYQIKFESPDQFEKLATEGDADAPD</sequence>
<dbReference type="STRING" id="1508404.JMA_25700"/>
<dbReference type="EMBL" id="CP009416">
    <property type="protein sequence ID" value="AJD91887.1"/>
    <property type="molecule type" value="Genomic_DNA"/>
</dbReference>
<dbReference type="OrthoDB" id="2445377at2"/>
<gene>
    <name evidence="1" type="ORF">JMA_25700</name>
</gene>
<keyword evidence="2" id="KW-1185">Reference proteome</keyword>
<evidence type="ECO:0000313" key="2">
    <source>
        <dbReference type="Proteomes" id="UP000031449"/>
    </source>
</evidence>
<accession>A0A0B5AT67</accession>
<dbReference type="BioCyc" id="JESP1508404:G14D9-11850-MONOMER"/>
<evidence type="ECO:0000313" key="1">
    <source>
        <dbReference type="EMBL" id="AJD91887.1"/>
    </source>
</evidence>
<organism evidence="1 2">
    <name type="scientific">Jeotgalibacillus malaysiensis</name>
    <dbReference type="NCBI Taxonomy" id="1508404"/>
    <lineage>
        <taxon>Bacteria</taxon>
        <taxon>Bacillati</taxon>
        <taxon>Bacillota</taxon>
        <taxon>Bacilli</taxon>
        <taxon>Bacillales</taxon>
        <taxon>Caryophanaceae</taxon>
        <taxon>Jeotgalibacillus</taxon>
    </lineage>
</organism>
<dbReference type="KEGG" id="jeo:JMA_25700"/>
<dbReference type="AlphaFoldDB" id="A0A0B5AT67"/>